<comment type="caution">
    <text evidence="2">The sequence shown here is derived from an EMBL/GenBank/DDBJ whole genome shotgun (WGS) entry which is preliminary data.</text>
</comment>
<evidence type="ECO:0000313" key="3">
    <source>
        <dbReference type="Proteomes" id="UP000192578"/>
    </source>
</evidence>
<organism evidence="2 3">
    <name type="scientific">Hypsibius exemplaris</name>
    <name type="common">Freshwater tardigrade</name>
    <dbReference type="NCBI Taxonomy" id="2072580"/>
    <lineage>
        <taxon>Eukaryota</taxon>
        <taxon>Metazoa</taxon>
        <taxon>Ecdysozoa</taxon>
        <taxon>Tardigrada</taxon>
        <taxon>Eutardigrada</taxon>
        <taxon>Parachela</taxon>
        <taxon>Hypsibioidea</taxon>
        <taxon>Hypsibiidae</taxon>
        <taxon>Hypsibius</taxon>
    </lineage>
</organism>
<reference evidence="3" key="1">
    <citation type="submission" date="2017-01" db="EMBL/GenBank/DDBJ databases">
        <title>Comparative genomics of anhydrobiosis in the tardigrade Hypsibius dujardini.</title>
        <authorList>
            <person name="Yoshida Y."/>
            <person name="Koutsovoulos G."/>
            <person name="Laetsch D."/>
            <person name="Stevens L."/>
            <person name="Kumar S."/>
            <person name="Horikawa D."/>
            <person name="Ishino K."/>
            <person name="Komine S."/>
            <person name="Tomita M."/>
            <person name="Blaxter M."/>
            <person name="Arakawa K."/>
        </authorList>
    </citation>
    <scope>NUCLEOTIDE SEQUENCE [LARGE SCALE GENOMIC DNA]</scope>
    <source>
        <strain evidence="3">Z151</strain>
    </source>
</reference>
<accession>A0A9X6NKV1</accession>
<sequence>MLHTSVLVAVTALIFIGGDEAAQCYSCTAQVRNNAPKTAPCWPESFNPSALKTIDCSGNCHQSIISVSTDTTNTVEEYTRGCAAPGSGCAPQVAAERNDIRSFSGTRRQDCCSRNLCNGLSPASSATLPLPTMTVFAVVWAIICRAAVN</sequence>
<dbReference type="AlphaFoldDB" id="A0A9X6NKV1"/>
<feature type="signal peptide" evidence="1">
    <location>
        <begin position="1"/>
        <end position="21"/>
    </location>
</feature>
<evidence type="ECO:0008006" key="4">
    <source>
        <dbReference type="Google" id="ProtNLM"/>
    </source>
</evidence>
<protein>
    <recommendedName>
        <fullName evidence="4">UPAR/Ly6 domain-containing protein</fullName>
    </recommendedName>
</protein>
<keyword evidence="3" id="KW-1185">Reference proteome</keyword>
<feature type="chain" id="PRO_5040778845" description="UPAR/Ly6 domain-containing protein" evidence="1">
    <location>
        <begin position="22"/>
        <end position="149"/>
    </location>
</feature>
<dbReference type="Proteomes" id="UP000192578">
    <property type="component" value="Unassembled WGS sequence"/>
</dbReference>
<evidence type="ECO:0000256" key="1">
    <source>
        <dbReference type="SAM" id="SignalP"/>
    </source>
</evidence>
<keyword evidence="1" id="KW-0732">Signal</keyword>
<dbReference type="EMBL" id="MTYJ01000514">
    <property type="protein sequence ID" value="OWA55034.1"/>
    <property type="molecule type" value="Genomic_DNA"/>
</dbReference>
<gene>
    <name evidence="2" type="ORF">BV898_19419</name>
</gene>
<name>A0A9X6NKV1_HYPEX</name>
<evidence type="ECO:0000313" key="2">
    <source>
        <dbReference type="EMBL" id="OWA55034.1"/>
    </source>
</evidence>
<proteinExistence type="predicted"/>